<feature type="transmembrane region" description="Helical" evidence="1">
    <location>
        <begin position="206"/>
        <end position="227"/>
    </location>
</feature>
<sequence length="229" mass="25504">MVVLLLSSCIDGDEEIFLHGDGSARLKAVYTVPALIFSDEDAADLIAIIDKEIGEEEKLNLLTNSVERVNGQRVITIEVETGDLVNLEDLLDKHSKSISGDSKSKSDRLLHALLGDFVIERQGLKAGINRKVDLTPLLEQYLGKRGTGMLGESEFRYTIHFPQEVESTNAHEVLNGGKTLKWKYKLAECKEKPIELQMVAAVPIPWWIYAIVGGVVLLLVLIAWKVIRR</sequence>
<keyword evidence="1" id="KW-0812">Transmembrane</keyword>
<organism evidence="2">
    <name type="scientific">Oceaniferula spumae</name>
    <dbReference type="NCBI Taxonomy" id="2979115"/>
    <lineage>
        <taxon>Bacteria</taxon>
        <taxon>Pseudomonadati</taxon>
        <taxon>Verrucomicrobiota</taxon>
        <taxon>Verrucomicrobiia</taxon>
        <taxon>Verrucomicrobiales</taxon>
        <taxon>Verrucomicrobiaceae</taxon>
        <taxon>Oceaniferula</taxon>
    </lineage>
</organism>
<accession>A0AAT9FS24</accession>
<dbReference type="KEGG" id="osu:NT6N_37750"/>
<reference evidence="2" key="1">
    <citation type="submission" date="2024-07" db="EMBL/GenBank/DDBJ databases">
        <title>Complete genome sequence of Verrucomicrobiaceae bacterium NT6N.</title>
        <authorList>
            <person name="Huang C."/>
            <person name="Takami H."/>
            <person name="Hamasaki K."/>
        </authorList>
    </citation>
    <scope>NUCLEOTIDE SEQUENCE</scope>
    <source>
        <strain evidence="2">NT6N</strain>
    </source>
</reference>
<evidence type="ECO:0000256" key="1">
    <source>
        <dbReference type="SAM" id="Phobius"/>
    </source>
</evidence>
<protein>
    <recommendedName>
        <fullName evidence="3">DUF3153 domain-containing protein</fullName>
    </recommendedName>
</protein>
<keyword evidence="1" id="KW-0472">Membrane</keyword>
<dbReference type="EMBL" id="AP026866">
    <property type="protein sequence ID" value="BDS08735.1"/>
    <property type="molecule type" value="Genomic_DNA"/>
</dbReference>
<dbReference type="AlphaFoldDB" id="A0AAT9FS24"/>
<keyword evidence="1" id="KW-1133">Transmembrane helix</keyword>
<proteinExistence type="predicted"/>
<evidence type="ECO:0008006" key="3">
    <source>
        <dbReference type="Google" id="ProtNLM"/>
    </source>
</evidence>
<evidence type="ECO:0000313" key="2">
    <source>
        <dbReference type="EMBL" id="BDS08735.1"/>
    </source>
</evidence>
<name>A0AAT9FS24_9BACT</name>
<gene>
    <name evidence="2" type="ORF">NT6N_37750</name>
</gene>